<dbReference type="Proteomes" id="UP001500457">
    <property type="component" value="Unassembled WGS sequence"/>
</dbReference>
<feature type="transmembrane region" description="Helical" evidence="2">
    <location>
        <begin position="22"/>
        <end position="44"/>
    </location>
</feature>
<evidence type="ECO:0000313" key="4">
    <source>
        <dbReference type="Proteomes" id="UP001500457"/>
    </source>
</evidence>
<sequence length="113" mass="12271">MVPRARSVTAFRSPMSEVLVPVLVWVAVLVVVWCVASVVTALALGTWLRRRAQATDPEGALRPLDTGPLRLWVGELPDVPETLEELERLGDWDAPADLPAPRRAAPADRATLG</sequence>
<evidence type="ECO:0000256" key="1">
    <source>
        <dbReference type="SAM" id="MobiDB-lite"/>
    </source>
</evidence>
<organism evidence="3 4">
    <name type="scientific">Actinomycetospora straminea</name>
    <dbReference type="NCBI Taxonomy" id="663607"/>
    <lineage>
        <taxon>Bacteria</taxon>
        <taxon>Bacillati</taxon>
        <taxon>Actinomycetota</taxon>
        <taxon>Actinomycetes</taxon>
        <taxon>Pseudonocardiales</taxon>
        <taxon>Pseudonocardiaceae</taxon>
        <taxon>Actinomycetospora</taxon>
    </lineage>
</organism>
<evidence type="ECO:0000313" key="3">
    <source>
        <dbReference type="EMBL" id="GAA4886413.1"/>
    </source>
</evidence>
<name>A0ABP9ESM8_9PSEU</name>
<keyword evidence="4" id="KW-1185">Reference proteome</keyword>
<feature type="region of interest" description="Disordered" evidence="1">
    <location>
        <begin position="90"/>
        <end position="113"/>
    </location>
</feature>
<protein>
    <submittedName>
        <fullName evidence="3">Uncharacterized protein</fullName>
    </submittedName>
</protein>
<comment type="caution">
    <text evidence="3">The sequence shown here is derived from an EMBL/GenBank/DDBJ whole genome shotgun (WGS) entry which is preliminary data.</text>
</comment>
<gene>
    <name evidence="3" type="ORF">GCM10023203_43740</name>
</gene>
<accession>A0ABP9ESM8</accession>
<reference evidence="4" key="1">
    <citation type="journal article" date="2019" name="Int. J. Syst. Evol. Microbiol.">
        <title>The Global Catalogue of Microorganisms (GCM) 10K type strain sequencing project: providing services to taxonomists for standard genome sequencing and annotation.</title>
        <authorList>
            <consortium name="The Broad Institute Genomics Platform"/>
            <consortium name="The Broad Institute Genome Sequencing Center for Infectious Disease"/>
            <person name="Wu L."/>
            <person name="Ma J."/>
        </authorList>
    </citation>
    <scope>NUCLEOTIDE SEQUENCE [LARGE SCALE GENOMIC DNA]</scope>
    <source>
        <strain evidence="4">JCM 17983</strain>
    </source>
</reference>
<keyword evidence="2" id="KW-1133">Transmembrane helix</keyword>
<dbReference type="EMBL" id="BAABHQ010000014">
    <property type="protein sequence ID" value="GAA4886413.1"/>
    <property type="molecule type" value="Genomic_DNA"/>
</dbReference>
<keyword evidence="2" id="KW-0472">Membrane</keyword>
<evidence type="ECO:0000256" key="2">
    <source>
        <dbReference type="SAM" id="Phobius"/>
    </source>
</evidence>
<proteinExistence type="predicted"/>
<feature type="compositionally biased region" description="Low complexity" evidence="1">
    <location>
        <begin position="93"/>
        <end position="113"/>
    </location>
</feature>
<keyword evidence="2" id="KW-0812">Transmembrane</keyword>